<dbReference type="AlphaFoldDB" id="A0A3D4V9C7"/>
<dbReference type="InterPro" id="IPR009081">
    <property type="entry name" value="PP-bd_ACP"/>
</dbReference>
<dbReference type="Gene3D" id="1.10.1200.10">
    <property type="entry name" value="ACP-like"/>
    <property type="match status" value="1"/>
</dbReference>
<comment type="caution">
    <text evidence="2">The sequence shown here is derived from an EMBL/GenBank/DDBJ whole genome shotgun (WGS) entry which is preliminary data.</text>
</comment>
<evidence type="ECO:0000313" key="2">
    <source>
        <dbReference type="EMBL" id="HCT57729.1"/>
    </source>
</evidence>
<dbReference type="Proteomes" id="UP000264071">
    <property type="component" value="Unassembled WGS sequence"/>
</dbReference>
<sequence length="82" mass="9118">MTAITFNGMRQAVADILREEVSQIGDEDNLVDWGLDSIRLMALTLQWQRAGLQVDFAQLAERPQLSYWWGLLASAGGAEHDG</sequence>
<accession>A0A3D4V9C7</accession>
<name>A0A3D4V9C7_9BACT</name>
<reference evidence="2 3" key="1">
    <citation type="journal article" date="2018" name="Nat. Biotechnol.">
        <title>A standardized bacterial taxonomy based on genome phylogeny substantially revises the tree of life.</title>
        <authorList>
            <person name="Parks D.H."/>
            <person name="Chuvochina M."/>
            <person name="Waite D.W."/>
            <person name="Rinke C."/>
            <person name="Skarshewski A."/>
            <person name="Chaumeil P.A."/>
            <person name="Hugenholtz P."/>
        </authorList>
    </citation>
    <scope>NUCLEOTIDE SEQUENCE [LARGE SCALE GENOMIC DNA]</scope>
    <source>
        <strain evidence="2">UBA8844</strain>
    </source>
</reference>
<dbReference type="SUPFAM" id="SSF47336">
    <property type="entry name" value="ACP-like"/>
    <property type="match status" value="1"/>
</dbReference>
<gene>
    <name evidence="2" type="ORF">DGD08_11065</name>
</gene>
<evidence type="ECO:0000259" key="1">
    <source>
        <dbReference type="Pfam" id="PF00550"/>
    </source>
</evidence>
<feature type="domain" description="Carrier" evidence="1">
    <location>
        <begin position="9"/>
        <end position="65"/>
    </location>
</feature>
<protein>
    <submittedName>
        <fullName evidence="2">Isochorismatase</fullName>
    </submittedName>
</protein>
<dbReference type="Pfam" id="PF00550">
    <property type="entry name" value="PP-binding"/>
    <property type="match status" value="1"/>
</dbReference>
<evidence type="ECO:0000313" key="3">
    <source>
        <dbReference type="Proteomes" id="UP000264071"/>
    </source>
</evidence>
<dbReference type="EMBL" id="DPIY01000010">
    <property type="protein sequence ID" value="HCT57729.1"/>
    <property type="molecule type" value="Genomic_DNA"/>
</dbReference>
<proteinExistence type="predicted"/>
<dbReference type="InterPro" id="IPR036736">
    <property type="entry name" value="ACP-like_sf"/>
</dbReference>
<organism evidence="2 3">
    <name type="scientific">Gemmatimonas aurantiaca</name>
    <dbReference type="NCBI Taxonomy" id="173480"/>
    <lineage>
        <taxon>Bacteria</taxon>
        <taxon>Pseudomonadati</taxon>
        <taxon>Gemmatimonadota</taxon>
        <taxon>Gemmatimonadia</taxon>
        <taxon>Gemmatimonadales</taxon>
        <taxon>Gemmatimonadaceae</taxon>
        <taxon>Gemmatimonas</taxon>
    </lineage>
</organism>